<evidence type="ECO:0000313" key="1">
    <source>
        <dbReference type="EMBL" id="TFK93351.1"/>
    </source>
</evidence>
<organism evidence="1 2">
    <name type="scientific">Polyporus arcularius HHB13444</name>
    <dbReference type="NCBI Taxonomy" id="1314778"/>
    <lineage>
        <taxon>Eukaryota</taxon>
        <taxon>Fungi</taxon>
        <taxon>Dikarya</taxon>
        <taxon>Basidiomycota</taxon>
        <taxon>Agaricomycotina</taxon>
        <taxon>Agaricomycetes</taxon>
        <taxon>Polyporales</taxon>
        <taxon>Polyporaceae</taxon>
        <taxon>Polyporus</taxon>
    </lineage>
</organism>
<dbReference type="STRING" id="1314778.A0A5C3PV58"/>
<evidence type="ECO:0000313" key="2">
    <source>
        <dbReference type="Proteomes" id="UP000308197"/>
    </source>
</evidence>
<dbReference type="AlphaFoldDB" id="A0A5C3PV58"/>
<name>A0A5C3PV58_9APHY</name>
<keyword evidence="2" id="KW-1185">Reference proteome</keyword>
<dbReference type="InParanoid" id="A0A5C3PV58"/>
<accession>A0A5C3PV58</accession>
<reference evidence="1 2" key="1">
    <citation type="journal article" date="2019" name="Nat. Ecol. Evol.">
        <title>Megaphylogeny resolves global patterns of mushroom evolution.</title>
        <authorList>
            <person name="Varga T."/>
            <person name="Krizsan K."/>
            <person name="Foldi C."/>
            <person name="Dima B."/>
            <person name="Sanchez-Garcia M."/>
            <person name="Sanchez-Ramirez S."/>
            <person name="Szollosi G.J."/>
            <person name="Szarkandi J.G."/>
            <person name="Papp V."/>
            <person name="Albert L."/>
            <person name="Andreopoulos W."/>
            <person name="Angelini C."/>
            <person name="Antonin V."/>
            <person name="Barry K.W."/>
            <person name="Bougher N.L."/>
            <person name="Buchanan P."/>
            <person name="Buyck B."/>
            <person name="Bense V."/>
            <person name="Catcheside P."/>
            <person name="Chovatia M."/>
            <person name="Cooper J."/>
            <person name="Damon W."/>
            <person name="Desjardin D."/>
            <person name="Finy P."/>
            <person name="Geml J."/>
            <person name="Haridas S."/>
            <person name="Hughes K."/>
            <person name="Justo A."/>
            <person name="Karasinski D."/>
            <person name="Kautmanova I."/>
            <person name="Kiss B."/>
            <person name="Kocsube S."/>
            <person name="Kotiranta H."/>
            <person name="LaButti K.M."/>
            <person name="Lechner B.E."/>
            <person name="Liimatainen K."/>
            <person name="Lipzen A."/>
            <person name="Lukacs Z."/>
            <person name="Mihaltcheva S."/>
            <person name="Morgado L.N."/>
            <person name="Niskanen T."/>
            <person name="Noordeloos M.E."/>
            <person name="Ohm R.A."/>
            <person name="Ortiz-Santana B."/>
            <person name="Ovrebo C."/>
            <person name="Racz N."/>
            <person name="Riley R."/>
            <person name="Savchenko A."/>
            <person name="Shiryaev A."/>
            <person name="Soop K."/>
            <person name="Spirin V."/>
            <person name="Szebenyi C."/>
            <person name="Tomsovsky M."/>
            <person name="Tulloss R.E."/>
            <person name="Uehling J."/>
            <person name="Grigoriev I.V."/>
            <person name="Vagvolgyi C."/>
            <person name="Papp T."/>
            <person name="Martin F.M."/>
            <person name="Miettinen O."/>
            <person name="Hibbett D.S."/>
            <person name="Nagy L.G."/>
        </authorList>
    </citation>
    <scope>NUCLEOTIDE SEQUENCE [LARGE SCALE GENOMIC DNA]</scope>
    <source>
        <strain evidence="1 2">HHB13444</strain>
    </source>
</reference>
<gene>
    <name evidence="1" type="ORF">K466DRAFT_581059</name>
</gene>
<sequence length="182" mass="20632">MVEQGLTIWNPSDGWRTYMQYMKTVHCLLHYVDETASGRSKLSPSQKQIVLAWSREALSRLHQWLRNLEWYGLHAKCIGGKSPRPDSVYVATFPHVASHYFLKGLINPLIALRSTARGRELVSDELVSAVDSAWYSARLAYPNAIDPSEGATYIWCTGLDQIEARLADLTRRQATQILPPDM</sequence>
<protein>
    <submittedName>
        <fullName evidence="1">Uncharacterized protein</fullName>
    </submittedName>
</protein>
<feature type="non-terminal residue" evidence="1">
    <location>
        <position position="182"/>
    </location>
</feature>
<dbReference type="EMBL" id="ML210983">
    <property type="protein sequence ID" value="TFK93351.1"/>
    <property type="molecule type" value="Genomic_DNA"/>
</dbReference>
<proteinExistence type="predicted"/>
<dbReference type="Proteomes" id="UP000308197">
    <property type="component" value="Unassembled WGS sequence"/>
</dbReference>